<proteinExistence type="predicted"/>
<organism evidence="1">
    <name type="scientific">marine sediment metagenome</name>
    <dbReference type="NCBI Taxonomy" id="412755"/>
    <lineage>
        <taxon>unclassified sequences</taxon>
        <taxon>metagenomes</taxon>
        <taxon>ecological metagenomes</taxon>
    </lineage>
</organism>
<evidence type="ECO:0000313" key="1">
    <source>
        <dbReference type="EMBL" id="GAJ06940.1"/>
    </source>
</evidence>
<dbReference type="EMBL" id="BARW01026573">
    <property type="protein sequence ID" value="GAJ06940.1"/>
    <property type="molecule type" value="Genomic_DNA"/>
</dbReference>
<reference evidence="1" key="1">
    <citation type="journal article" date="2014" name="Front. Microbiol.">
        <title>High frequency of phylogenetically diverse reductive dehalogenase-homologous genes in deep subseafloor sedimentary metagenomes.</title>
        <authorList>
            <person name="Kawai M."/>
            <person name="Futagami T."/>
            <person name="Toyoda A."/>
            <person name="Takaki Y."/>
            <person name="Nishi S."/>
            <person name="Hori S."/>
            <person name="Arai W."/>
            <person name="Tsubouchi T."/>
            <person name="Morono Y."/>
            <person name="Uchiyama I."/>
            <person name="Ito T."/>
            <person name="Fujiyama A."/>
            <person name="Inagaki F."/>
            <person name="Takami H."/>
        </authorList>
    </citation>
    <scope>NUCLEOTIDE SEQUENCE</scope>
    <source>
        <strain evidence="1">Expedition CK06-06</strain>
    </source>
</reference>
<dbReference type="AlphaFoldDB" id="X1VHQ1"/>
<name>X1VHQ1_9ZZZZ</name>
<accession>X1VHQ1</accession>
<gene>
    <name evidence="1" type="ORF">S12H4_43312</name>
</gene>
<sequence length="115" mass="13533">ILTQWTHFLPLFTPLEPMRQLSLYWHAPPDMVPGDGNPLVIESDLHFQPNDYGLWEEVDTPLQLLRFFRFRCDAPDTYTFTFYNTIEPKGHGFGDADWYLDDNWQSVELEVTVVP</sequence>
<feature type="non-terminal residue" evidence="1">
    <location>
        <position position="1"/>
    </location>
</feature>
<comment type="caution">
    <text evidence="1">The sequence shown here is derived from an EMBL/GenBank/DDBJ whole genome shotgun (WGS) entry which is preliminary data.</text>
</comment>
<protein>
    <submittedName>
        <fullName evidence="1">Uncharacterized protein</fullName>
    </submittedName>
</protein>